<dbReference type="NCBIfam" id="TIGR00544">
    <property type="entry name" value="lgt"/>
    <property type="match status" value="1"/>
</dbReference>
<evidence type="ECO:0000256" key="5">
    <source>
        <dbReference type="ARBA" id="ARBA00022989"/>
    </source>
</evidence>
<keyword evidence="9" id="KW-1185">Reference proteome</keyword>
<dbReference type="STRING" id="1234409.C683_0569"/>
<evidence type="ECO:0000256" key="7">
    <source>
        <dbReference type="HAMAP-Rule" id="MF_01147"/>
    </source>
</evidence>
<organism evidence="8 9">
    <name type="scientific">Catellicoccus marimammalium M35/04/3</name>
    <dbReference type="NCBI Taxonomy" id="1234409"/>
    <lineage>
        <taxon>Bacteria</taxon>
        <taxon>Bacillati</taxon>
        <taxon>Bacillota</taxon>
        <taxon>Bacilli</taxon>
        <taxon>Lactobacillales</taxon>
        <taxon>Enterococcaceae</taxon>
        <taxon>Catellicoccus</taxon>
    </lineage>
</organism>
<dbReference type="EMBL" id="AMYT01000017">
    <property type="protein sequence ID" value="EKU27238.1"/>
    <property type="molecule type" value="Genomic_DNA"/>
</dbReference>
<name>K8ZKX9_9ENTE</name>
<keyword evidence="8" id="KW-0449">Lipoprotein</keyword>
<reference evidence="8 9" key="1">
    <citation type="journal article" date="2013" name="Genome Announc.">
        <title>Draft Genome Sequence of Catellicoccus marimammalium, a Novel Species Commonly Found in Gull Feces.</title>
        <authorList>
            <person name="Weigand M.R."/>
            <person name="Ryu H."/>
            <person name="Bozcek L."/>
            <person name="Konstantinidis K.T."/>
            <person name="Santo Domingo J.W."/>
        </authorList>
    </citation>
    <scope>NUCLEOTIDE SEQUENCE [LARGE SCALE GENOMIC DNA]</scope>
    <source>
        <strain evidence="8 9">M35/04/3</strain>
    </source>
</reference>
<dbReference type="Proteomes" id="UP000016057">
    <property type="component" value="Unassembled WGS sequence"/>
</dbReference>
<dbReference type="PATRIC" id="fig|1234409.3.peg.519"/>
<dbReference type="OrthoDB" id="871140at2"/>
<evidence type="ECO:0000256" key="6">
    <source>
        <dbReference type="ARBA" id="ARBA00023136"/>
    </source>
</evidence>
<keyword evidence="3 7" id="KW-0808">Transferase</keyword>
<dbReference type="PANTHER" id="PTHR30589">
    <property type="entry name" value="PROLIPOPROTEIN DIACYLGLYCERYL TRANSFERASE"/>
    <property type="match status" value="1"/>
</dbReference>
<dbReference type="Pfam" id="PF01790">
    <property type="entry name" value="LGT"/>
    <property type="match status" value="1"/>
</dbReference>
<comment type="subcellular location">
    <subcellularLocation>
        <location evidence="7">Cell membrane</location>
        <topology evidence="7">Multi-pass membrane protein</topology>
    </subcellularLocation>
</comment>
<dbReference type="PROSITE" id="PS01311">
    <property type="entry name" value="LGT"/>
    <property type="match status" value="1"/>
</dbReference>
<keyword evidence="4 7" id="KW-0812">Transmembrane</keyword>
<comment type="caution">
    <text evidence="8">The sequence shown here is derived from an EMBL/GenBank/DDBJ whole genome shotgun (WGS) entry which is preliminary data.</text>
</comment>
<dbReference type="UniPathway" id="UPA00664"/>
<feature type="transmembrane region" description="Helical" evidence="7">
    <location>
        <begin position="16"/>
        <end position="36"/>
    </location>
</feature>
<keyword evidence="5 7" id="KW-1133">Transmembrane helix</keyword>
<gene>
    <name evidence="7" type="primary">lgt</name>
    <name evidence="8" type="ORF">C683_0569</name>
</gene>
<feature type="binding site" evidence="7">
    <location>
        <position position="133"/>
    </location>
    <ligand>
        <name>a 1,2-diacyl-sn-glycero-3-phospho-(1'-sn-glycerol)</name>
        <dbReference type="ChEBI" id="CHEBI:64716"/>
    </ligand>
</feature>
<evidence type="ECO:0000313" key="9">
    <source>
        <dbReference type="Proteomes" id="UP000016057"/>
    </source>
</evidence>
<dbReference type="eggNOG" id="COG0682">
    <property type="taxonomic scope" value="Bacteria"/>
</dbReference>
<evidence type="ECO:0000256" key="2">
    <source>
        <dbReference type="ARBA" id="ARBA00022475"/>
    </source>
</evidence>
<proteinExistence type="inferred from homology"/>
<keyword evidence="6 7" id="KW-0472">Membrane</keyword>
<feature type="transmembrane region" description="Helical" evidence="7">
    <location>
        <begin position="235"/>
        <end position="256"/>
    </location>
</feature>
<comment type="function">
    <text evidence="7">Catalyzes the transfer of the diacylglyceryl group from phosphatidylglycerol to the sulfhydryl group of the N-terminal cysteine of a prolipoprotein, the first step in the formation of mature lipoproteins.</text>
</comment>
<comment type="pathway">
    <text evidence="7">Protein modification; lipoprotein biosynthesis (diacylglyceryl transfer).</text>
</comment>
<keyword evidence="2 7" id="KW-1003">Cell membrane</keyword>
<dbReference type="GO" id="GO:0042158">
    <property type="term" value="P:lipoprotein biosynthetic process"/>
    <property type="evidence" value="ECO:0007669"/>
    <property type="project" value="UniProtKB-UniRule"/>
</dbReference>
<protein>
    <recommendedName>
        <fullName evidence="7">Phosphatidylglycerol--prolipoprotein diacylglyceryl transferase</fullName>
        <ecNumber evidence="7">2.5.1.145</ecNumber>
    </recommendedName>
</protein>
<dbReference type="EC" id="2.5.1.145" evidence="7"/>
<sequence>MNYVDPIALKLGPLEIHWYALCIVTGIVCAVIMAVREAKRLQMSEDDIYDFVLWGVPLSFIGARLYYVVFRLDYYIAHPDQIIAIWNGGIAIYGGLIAGAIFLYFFCKKRHLNIWRYLDLAAPGVLLAQGIGRWGNFFNHEAYGNIVSRITLEKQHIPNFIIENMNIDGYYRQPTFFYESVWDILGVIMMCIYRHFHKTLHNGEIASLYLMWYSVGRFFIEGLRSDSLYIGHTSLRVSQCLSVVLFILGIVLFIYVRKKKNNTYQRNYK</sequence>
<dbReference type="AlphaFoldDB" id="K8ZKX9"/>
<dbReference type="PANTHER" id="PTHR30589:SF0">
    <property type="entry name" value="PHOSPHATIDYLGLYCEROL--PROLIPOPROTEIN DIACYLGLYCERYL TRANSFERASE"/>
    <property type="match status" value="1"/>
</dbReference>
<evidence type="ECO:0000256" key="3">
    <source>
        <dbReference type="ARBA" id="ARBA00022679"/>
    </source>
</evidence>
<accession>K8ZKX9</accession>
<evidence type="ECO:0000256" key="4">
    <source>
        <dbReference type="ARBA" id="ARBA00022692"/>
    </source>
</evidence>
<dbReference type="HAMAP" id="MF_01147">
    <property type="entry name" value="Lgt"/>
    <property type="match status" value="1"/>
</dbReference>
<comment type="similarity">
    <text evidence="1 7">Belongs to the Lgt family.</text>
</comment>
<dbReference type="InterPro" id="IPR001640">
    <property type="entry name" value="Lgt"/>
</dbReference>
<dbReference type="GO" id="GO:0005886">
    <property type="term" value="C:plasma membrane"/>
    <property type="evidence" value="ECO:0007669"/>
    <property type="project" value="UniProtKB-SubCell"/>
</dbReference>
<feature type="transmembrane region" description="Helical" evidence="7">
    <location>
        <begin position="205"/>
        <end position="223"/>
    </location>
</feature>
<evidence type="ECO:0000313" key="8">
    <source>
        <dbReference type="EMBL" id="EKU27238.1"/>
    </source>
</evidence>
<evidence type="ECO:0000256" key="1">
    <source>
        <dbReference type="ARBA" id="ARBA00007150"/>
    </source>
</evidence>
<dbReference type="GO" id="GO:0008961">
    <property type="term" value="F:phosphatidylglycerol-prolipoprotein diacylglyceryl transferase activity"/>
    <property type="evidence" value="ECO:0007669"/>
    <property type="project" value="UniProtKB-UniRule"/>
</dbReference>
<dbReference type="RefSeq" id="WP_009489727.1">
    <property type="nucleotide sequence ID" value="NZ_AMYT01000017.1"/>
</dbReference>
<comment type="catalytic activity">
    <reaction evidence="7">
        <text>L-cysteinyl-[prolipoprotein] + a 1,2-diacyl-sn-glycero-3-phospho-(1'-sn-glycerol) = an S-1,2-diacyl-sn-glyceryl-L-cysteinyl-[prolipoprotein] + sn-glycerol 1-phosphate + H(+)</text>
        <dbReference type="Rhea" id="RHEA:56712"/>
        <dbReference type="Rhea" id="RHEA-COMP:14679"/>
        <dbReference type="Rhea" id="RHEA-COMP:14680"/>
        <dbReference type="ChEBI" id="CHEBI:15378"/>
        <dbReference type="ChEBI" id="CHEBI:29950"/>
        <dbReference type="ChEBI" id="CHEBI:57685"/>
        <dbReference type="ChEBI" id="CHEBI:64716"/>
        <dbReference type="ChEBI" id="CHEBI:140658"/>
        <dbReference type="EC" id="2.5.1.145"/>
    </reaction>
</comment>
<feature type="transmembrane region" description="Helical" evidence="7">
    <location>
        <begin position="48"/>
        <end position="70"/>
    </location>
</feature>
<feature type="transmembrane region" description="Helical" evidence="7">
    <location>
        <begin position="82"/>
        <end position="107"/>
    </location>
</feature>